<keyword evidence="2" id="KW-1185">Reference proteome</keyword>
<protein>
    <submittedName>
        <fullName evidence="1">Uncharacterized protein</fullName>
    </submittedName>
</protein>
<evidence type="ECO:0000313" key="1">
    <source>
        <dbReference type="EMBL" id="KAH7927793.1"/>
    </source>
</evidence>
<name>A0ACB8BSA7_9AGAM</name>
<reference evidence="1" key="1">
    <citation type="journal article" date="2021" name="New Phytol.">
        <title>Evolutionary innovations through gain and loss of genes in the ectomycorrhizal Boletales.</title>
        <authorList>
            <person name="Wu G."/>
            <person name="Miyauchi S."/>
            <person name="Morin E."/>
            <person name="Kuo A."/>
            <person name="Drula E."/>
            <person name="Varga T."/>
            <person name="Kohler A."/>
            <person name="Feng B."/>
            <person name="Cao Y."/>
            <person name="Lipzen A."/>
            <person name="Daum C."/>
            <person name="Hundley H."/>
            <person name="Pangilinan J."/>
            <person name="Johnson J."/>
            <person name="Barry K."/>
            <person name="LaButti K."/>
            <person name="Ng V."/>
            <person name="Ahrendt S."/>
            <person name="Min B."/>
            <person name="Choi I.G."/>
            <person name="Park H."/>
            <person name="Plett J.M."/>
            <person name="Magnuson J."/>
            <person name="Spatafora J.W."/>
            <person name="Nagy L.G."/>
            <person name="Henrissat B."/>
            <person name="Grigoriev I.V."/>
            <person name="Yang Z.L."/>
            <person name="Xu J."/>
            <person name="Martin F.M."/>
        </authorList>
    </citation>
    <scope>NUCLEOTIDE SEQUENCE</scope>
    <source>
        <strain evidence="1">KUC20120723A-06</strain>
    </source>
</reference>
<dbReference type="Proteomes" id="UP000790709">
    <property type="component" value="Unassembled WGS sequence"/>
</dbReference>
<organism evidence="1 2">
    <name type="scientific">Leucogyrophana mollusca</name>
    <dbReference type="NCBI Taxonomy" id="85980"/>
    <lineage>
        <taxon>Eukaryota</taxon>
        <taxon>Fungi</taxon>
        <taxon>Dikarya</taxon>
        <taxon>Basidiomycota</taxon>
        <taxon>Agaricomycotina</taxon>
        <taxon>Agaricomycetes</taxon>
        <taxon>Agaricomycetidae</taxon>
        <taxon>Boletales</taxon>
        <taxon>Boletales incertae sedis</taxon>
        <taxon>Leucogyrophana</taxon>
    </lineage>
</organism>
<sequence length="132" mass="14265">MNKSNILAARFGGPRPRMVPTLVLDCHHIKDRLSSATSDPSTKSLPKKQQVMAPQKVWFSLKKGDIVFATARNPSALSDPTSSYPPTQLATFPPDVTSSSAIVLAAFARGVGHGCGLLCCFWLFLCRDFSAL</sequence>
<proteinExistence type="predicted"/>
<evidence type="ECO:0000313" key="2">
    <source>
        <dbReference type="Proteomes" id="UP000790709"/>
    </source>
</evidence>
<accession>A0ACB8BSA7</accession>
<gene>
    <name evidence="1" type="ORF">BV22DRAFT_251413</name>
</gene>
<dbReference type="EMBL" id="MU266361">
    <property type="protein sequence ID" value="KAH7927793.1"/>
    <property type="molecule type" value="Genomic_DNA"/>
</dbReference>
<comment type="caution">
    <text evidence="1">The sequence shown here is derived from an EMBL/GenBank/DDBJ whole genome shotgun (WGS) entry which is preliminary data.</text>
</comment>